<dbReference type="OrthoDB" id="4072855at2759"/>
<gene>
    <name evidence="7" type="ORF">PV10_07050</name>
</gene>
<evidence type="ECO:0000313" key="8">
    <source>
        <dbReference type="Proteomes" id="UP000054302"/>
    </source>
</evidence>
<dbReference type="GO" id="GO:0005737">
    <property type="term" value="C:cytoplasm"/>
    <property type="evidence" value="ECO:0007669"/>
    <property type="project" value="UniProtKB-SubCell"/>
</dbReference>
<dbReference type="InterPro" id="IPR013900">
    <property type="entry name" value="RNR_inhibitor"/>
</dbReference>
<organism evidence="7 8">
    <name type="scientific">Exophiala mesophila</name>
    <name type="common">Black yeast-like fungus</name>
    <dbReference type="NCBI Taxonomy" id="212818"/>
    <lineage>
        <taxon>Eukaryota</taxon>
        <taxon>Fungi</taxon>
        <taxon>Dikarya</taxon>
        <taxon>Ascomycota</taxon>
        <taxon>Pezizomycotina</taxon>
        <taxon>Eurotiomycetes</taxon>
        <taxon>Chaetothyriomycetidae</taxon>
        <taxon>Chaetothyriales</taxon>
        <taxon>Herpotrichiellaceae</taxon>
        <taxon>Exophiala</taxon>
    </lineage>
</organism>
<feature type="compositionally biased region" description="Polar residues" evidence="6">
    <location>
        <begin position="37"/>
        <end position="52"/>
    </location>
</feature>
<dbReference type="VEuPathDB" id="FungiDB:PV10_07050"/>
<keyword evidence="5" id="KW-0539">Nucleus</keyword>
<sequence length="335" mass="37175">MVIVTDFQTPTPTPAPAPVPTQDHTMDHESLPPNSFLTAPIISQPTNTTSPLSKRRRFTPNSLAPIIPITDNSDIEHHTFDSPLLLQLCGQAPDQAEIEAGLLQVGMRIRKSVAEGYKQQKKFTPRPFFNVSRLSPETQAALINGNKNSSDELMPYSAAQNLSTATFCGVSLAFMSHYSDDNTSQYNQQTLWNNYSTSHKRNYEADSDSDESQDWQPITPTLNPDAVMHMPVEYFNIGNDSMNDVDAMAQLANSSQQAAHGRRLAVPKSRNRNFQPMEHASSPFNPFSSFGVQTPEPSYATPTGHRRMVSCGMEAMDFADAPFLARREDVEMDCS</sequence>
<protein>
    <submittedName>
        <fullName evidence="7">Uncharacterized protein</fullName>
    </submittedName>
</protein>
<evidence type="ECO:0000256" key="6">
    <source>
        <dbReference type="SAM" id="MobiDB-lite"/>
    </source>
</evidence>
<evidence type="ECO:0000256" key="5">
    <source>
        <dbReference type="ARBA" id="ARBA00023242"/>
    </source>
</evidence>
<dbReference type="RefSeq" id="XP_016221239.1">
    <property type="nucleotide sequence ID" value="XM_016371907.1"/>
</dbReference>
<dbReference type="EMBL" id="KN847524">
    <property type="protein sequence ID" value="KIV89665.1"/>
    <property type="molecule type" value="Genomic_DNA"/>
</dbReference>
<dbReference type="HOGENOM" id="CLU_868833_0_0_1"/>
<evidence type="ECO:0000256" key="1">
    <source>
        <dbReference type="ARBA" id="ARBA00004123"/>
    </source>
</evidence>
<evidence type="ECO:0000313" key="7">
    <source>
        <dbReference type="EMBL" id="KIV89665.1"/>
    </source>
</evidence>
<keyword evidence="4" id="KW-0963">Cytoplasm</keyword>
<keyword evidence="8" id="KW-1185">Reference proteome</keyword>
<dbReference type="Proteomes" id="UP000054302">
    <property type="component" value="Unassembled WGS sequence"/>
</dbReference>
<reference evidence="7 8" key="1">
    <citation type="submission" date="2015-01" db="EMBL/GenBank/DDBJ databases">
        <title>The Genome Sequence of Exophiala mesophila CBS40295.</title>
        <authorList>
            <consortium name="The Broad Institute Genomics Platform"/>
            <person name="Cuomo C."/>
            <person name="de Hoog S."/>
            <person name="Gorbushina A."/>
            <person name="Stielow B."/>
            <person name="Teixiera M."/>
            <person name="Abouelleil A."/>
            <person name="Chapman S.B."/>
            <person name="Priest M."/>
            <person name="Young S.K."/>
            <person name="Wortman J."/>
            <person name="Nusbaum C."/>
            <person name="Birren B."/>
        </authorList>
    </citation>
    <scope>NUCLEOTIDE SEQUENCE [LARGE SCALE GENOMIC DNA]</scope>
    <source>
        <strain evidence="7 8">CBS 40295</strain>
    </source>
</reference>
<dbReference type="Pfam" id="PF08591">
    <property type="entry name" value="RNR_inhib"/>
    <property type="match status" value="1"/>
</dbReference>
<dbReference type="STRING" id="212818.A0A0D1WKZ7"/>
<accession>A0A0D1WKZ7</accession>
<evidence type="ECO:0000256" key="2">
    <source>
        <dbReference type="ARBA" id="ARBA00004496"/>
    </source>
</evidence>
<dbReference type="PANTHER" id="PTHR28081:SF1">
    <property type="entry name" value="DAMAGE-REGULATED IMPORT FACILITATOR 1"/>
    <property type="match status" value="1"/>
</dbReference>
<dbReference type="AlphaFoldDB" id="A0A0D1WKZ7"/>
<dbReference type="GO" id="GO:1990846">
    <property type="term" value="F:ribonucleoside-diphosphate reductase inhibitor activity"/>
    <property type="evidence" value="ECO:0007669"/>
    <property type="project" value="TreeGrafter"/>
</dbReference>
<proteinExistence type="inferred from homology"/>
<comment type="similarity">
    <text evidence="3">Belongs to the DIF1/spd1 family.</text>
</comment>
<evidence type="ECO:0000256" key="3">
    <source>
        <dbReference type="ARBA" id="ARBA00005459"/>
    </source>
</evidence>
<feature type="region of interest" description="Disordered" evidence="6">
    <location>
        <begin position="1"/>
        <end position="28"/>
    </location>
</feature>
<evidence type="ECO:0000256" key="4">
    <source>
        <dbReference type="ARBA" id="ARBA00022490"/>
    </source>
</evidence>
<dbReference type="GO" id="GO:0008104">
    <property type="term" value="P:intracellular protein localization"/>
    <property type="evidence" value="ECO:0007669"/>
    <property type="project" value="TreeGrafter"/>
</dbReference>
<name>A0A0D1WKZ7_EXOME</name>
<dbReference type="PANTHER" id="PTHR28081">
    <property type="entry name" value="DAMAGE-REGULATED IMPORT FACILITATOR 1-RELATED"/>
    <property type="match status" value="1"/>
</dbReference>
<comment type="subcellular location">
    <subcellularLocation>
        <location evidence="2">Cytoplasm</location>
    </subcellularLocation>
    <subcellularLocation>
        <location evidence="1">Nucleus</location>
    </subcellularLocation>
</comment>
<dbReference type="OMA" id="SCGMEAM"/>
<dbReference type="GeneID" id="27324895"/>
<feature type="region of interest" description="Disordered" evidence="6">
    <location>
        <begin position="37"/>
        <end position="56"/>
    </location>
</feature>
<dbReference type="GO" id="GO:0005634">
    <property type="term" value="C:nucleus"/>
    <property type="evidence" value="ECO:0007669"/>
    <property type="project" value="UniProtKB-SubCell"/>
</dbReference>